<gene>
    <name evidence="3" type="ORF">FRUB_06637</name>
</gene>
<evidence type="ECO:0000256" key="1">
    <source>
        <dbReference type="ARBA" id="ARBA00006817"/>
    </source>
</evidence>
<evidence type="ECO:0000313" key="4">
    <source>
        <dbReference type="Proteomes" id="UP000214646"/>
    </source>
</evidence>
<feature type="domain" description="Activator of Hsp90 ATPase homologue 1/2-like C-terminal" evidence="2">
    <location>
        <begin position="23"/>
        <end position="148"/>
    </location>
</feature>
<name>A0A225DMV0_9BACT</name>
<sequence>MELSMPPANNPNAVVSTERVLSVSPRDVFAVFERPDRLAQWWGPNGFRNTFEQFEFATGGRWNFVMHGPNGANYPNESVFREITPDTKIVIEHVSQPRFTLTVTLTAHGDKTHLAWVQEFESAEVAAKMRPICEPANEQNLDRLEAILASKR</sequence>
<proteinExistence type="inferred from homology"/>
<evidence type="ECO:0000313" key="3">
    <source>
        <dbReference type="EMBL" id="OWK37517.1"/>
    </source>
</evidence>
<accession>A0A225DMV0</accession>
<dbReference type="Gene3D" id="3.30.530.20">
    <property type="match status" value="1"/>
</dbReference>
<dbReference type="EMBL" id="NIDE01000014">
    <property type="protein sequence ID" value="OWK37517.1"/>
    <property type="molecule type" value="Genomic_DNA"/>
</dbReference>
<dbReference type="Pfam" id="PF08327">
    <property type="entry name" value="AHSA1"/>
    <property type="match status" value="1"/>
</dbReference>
<dbReference type="Proteomes" id="UP000214646">
    <property type="component" value="Unassembled WGS sequence"/>
</dbReference>
<evidence type="ECO:0000259" key="2">
    <source>
        <dbReference type="Pfam" id="PF08327"/>
    </source>
</evidence>
<dbReference type="InterPro" id="IPR013538">
    <property type="entry name" value="ASHA1/2-like_C"/>
</dbReference>
<dbReference type="AlphaFoldDB" id="A0A225DMV0"/>
<comment type="caution">
    <text evidence="3">The sequence shown here is derived from an EMBL/GenBank/DDBJ whole genome shotgun (WGS) entry which is preliminary data.</text>
</comment>
<comment type="similarity">
    <text evidence="1">Belongs to the AHA1 family.</text>
</comment>
<dbReference type="SUPFAM" id="SSF55961">
    <property type="entry name" value="Bet v1-like"/>
    <property type="match status" value="1"/>
</dbReference>
<keyword evidence="4" id="KW-1185">Reference proteome</keyword>
<organism evidence="3 4">
    <name type="scientific">Fimbriiglobus ruber</name>
    <dbReference type="NCBI Taxonomy" id="1908690"/>
    <lineage>
        <taxon>Bacteria</taxon>
        <taxon>Pseudomonadati</taxon>
        <taxon>Planctomycetota</taxon>
        <taxon>Planctomycetia</taxon>
        <taxon>Gemmatales</taxon>
        <taxon>Gemmataceae</taxon>
        <taxon>Fimbriiglobus</taxon>
    </lineage>
</organism>
<reference evidence="4" key="1">
    <citation type="submission" date="2017-06" db="EMBL/GenBank/DDBJ databases">
        <title>Genome analysis of Fimbriiglobus ruber SP5, the first member of the order Planctomycetales with confirmed chitinolytic capability.</title>
        <authorList>
            <person name="Ravin N.V."/>
            <person name="Rakitin A.L."/>
            <person name="Ivanova A.A."/>
            <person name="Beletsky A.V."/>
            <person name="Kulichevskaya I.S."/>
            <person name="Mardanov A.V."/>
            <person name="Dedysh S.N."/>
        </authorList>
    </citation>
    <scope>NUCLEOTIDE SEQUENCE [LARGE SCALE GENOMIC DNA]</scope>
    <source>
        <strain evidence="4">SP5</strain>
    </source>
</reference>
<dbReference type="InterPro" id="IPR023393">
    <property type="entry name" value="START-like_dom_sf"/>
</dbReference>
<protein>
    <submittedName>
        <fullName evidence="3">Activator of HSP90 ATPase</fullName>
    </submittedName>
</protein>